<keyword evidence="5" id="KW-1133">Transmembrane helix</keyword>
<dbReference type="EMBL" id="OVEO01000012">
    <property type="protein sequence ID" value="SPQ99446.1"/>
    <property type="molecule type" value="Genomic_DNA"/>
</dbReference>
<feature type="disulfide bond" evidence="8">
    <location>
        <begin position="109"/>
        <end position="142"/>
    </location>
</feature>
<dbReference type="InterPro" id="IPR001580">
    <property type="entry name" value="Calret/calnex"/>
</dbReference>
<evidence type="ECO:0000256" key="3">
    <source>
        <dbReference type="ARBA" id="ARBA00022692"/>
    </source>
</evidence>
<feature type="region of interest" description="Disordered" evidence="10">
    <location>
        <begin position="212"/>
        <end position="324"/>
    </location>
</feature>
<dbReference type="PRINTS" id="PR00626">
    <property type="entry name" value="CALRETICULIN"/>
</dbReference>
<geneLocation type="mitochondrion" evidence="12"/>
<dbReference type="PROSITE" id="PS00804">
    <property type="entry name" value="CALRETICULIN_2"/>
    <property type="match status" value="1"/>
</dbReference>
<evidence type="ECO:0000256" key="9">
    <source>
        <dbReference type="RuleBase" id="RU362126"/>
    </source>
</evidence>
<dbReference type="InterPro" id="IPR018124">
    <property type="entry name" value="Calret/calnex_CS"/>
</dbReference>
<dbReference type="Proteomes" id="UP000290189">
    <property type="component" value="Unassembled WGS sequence"/>
</dbReference>
<dbReference type="SUPFAM" id="SSF63887">
    <property type="entry name" value="P-domain of calnexin/calreticulin"/>
    <property type="match status" value="1"/>
</dbReference>
<name>A0A0G4J1K3_PLABS</name>
<dbReference type="GO" id="GO:0005509">
    <property type="term" value="F:calcium ion binding"/>
    <property type="evidence" value="ECO:0007669"/>
    <property type="project" value="InterPro"/>
</dbReference>
<feature type="region of interest" description="Disordered" evidence="10">
    <location>
        <begin position="492"/>
        <end position="529"/>
    </location>
</feature>
<evidence type="ECO:0000313" key="12">
    <source>
        <dbReference type="EMBL" id="SPQ99446.1"/>
    </source>
</evidence>
<dbReference type="GO" id="GO:0036503">
    <property type="term" value="P:ERAD pathway"/>
    <property type="evidence" value="ECO:0007669"/>
    <property type="project" value="TreeGrafter"/>
</dbReference>
<reference evidence="12 14" key="2">
    <citation type="submission" date="2018-03" db="EMBL/GenBank/DDBJ databases">
        <authorList>
            <person name="Fogelqvist J."/>
        </authorList>
    </citation>
    <scope>NUCLEOTIDE SEQUENCE [LARGE SCALE GENOMIC DNA]</scope>
</reference>
<evidence type="ECO:0000256" key="4">
    <source>
        <dbReference type="ARBA" id="ARBA00022824"/>
    </source>
</evidence>
<dbReference type="GO" id="GO:0005789">
    <property type="term" value="C:endoplasmic reticulum membrane"/>
    <property type="evidence" value="ECO:0007669"/>
    <property type="project" value="UniProtKB-SubCell"/>
</dbReference>
<keyword evidence="6" id="KW-0472">Membrane</keyword>
<keyword evidence="3" id="KW-0812">Transmembrane</keyword>
<dbReference type="STRING" id="37360.A0A0G4J1K3"/>
<evidence type="ECO:0000256" key="6">
    <source>
        <dbReference type="ARBA" id="ARBA00023136"/>
    </source>
</evidence>
<accession>A0A0G4J1K3</accession>
<evidence type="ECO:0008006" key="15">
    <source>
        <dbReference type="Google" id="ProtNLM"/>
    </source>
</evidence>
<comment type="similarity">
    <text evidence="2 9">Belongs to the calreticulin family.</text>
</comment>
<organism evidence="11 13">
    <name type="scientific">Plasmodiophora brassicae</name>
    <name type="common">Clubroot disease agent</name>
    <dbReference type="NCBI Taxonomy" id="37360"/>
    <lineage>
        <taxon>Eukaryota</taxon>
        <taxon>Sar</taxon>
        <taxon>Rhizaria</taxon>
        <taxon>Endomyxa</taxon>
        <taxon>Phytomyxea</taxon>
        <taxon>Plasmodiophorida</taxon>
        <taxon>Plasmodiophoridae</taxon>
        <taxon>Plasmodiophora</taxon>
    </lineage>
</organism>
<keyword evidence="7 9" id="KW-0143">Chaperone</keyword>
<dbReference type="PANTHER" id="PTHR11073">
    <property type="entry name" value="CALRETICULIN AND CALNEXIN"/>
    <property type="match status" value="1"/>
</dbReference>
<feature type="signal peptide" evidence="9">
    <location>
        <begin position="1"/>
        <end position="27"/>
    </location>
</feature>
<dbReference type="Gene3D" id="2.60.120.200">
    <property type="match status" value="1"/>
</dbReference>
<dbReference type="Gene3D" id="2.10.250.10">
    <property type="entry name" value="Calreticulin/calnexin, P domain"/>
    <property type="match status" value="1"/>
</dbReference>
<feature type="compositionally biased region" description="Acidic residues" evidence="10">
    <location>
        <begin position="280"/>
        <end position="296"/>
    </location>
</feature>
<comment type="subcellular location">
    <subcellularLocation>
        <location evidence="1">Endoplasmic reticulum membrane</location>
        <topology evidence="1">Single-pass membrane protein</topology>
    </subcellularLocation>
</comment>
<dbReference type="OrthoDB" id="1938156at2759"/>
<evidence type="ECO:0000256" key="8">
    <source>
        <dbReference type="PIRSR" id="PIRSR601580-3"/>
    </source>
</evidence>
<keyword evidence="13" id="KW-1185">Reference proteome</keyword>
<keyword evidence="12" id="KW-0496">Mitochondrion</keyword>
<dbReference type="FunFam" id="2.10.250.10:FF:000001">
    <property type="entry name" value="Calnexin homolog"/>
    <property type="match status" value="1"/>
</dbReference>
<evidence type="ECO:0000256" key="1">
    <source>
        <dbReference type="ARBA" id="ARBA00004389"/>
    </source>
</evidence>
<dbReference type="Proteomes" id="UP000039324">
    <property type="component" value="Unassembled WGS sequence"/>
</dbReference>
<dbReference type="GO" id="GO:0006457">
    <property type="term" value="P:protein folding"/>
    <property type="evidence" value="ECO:0007669"/>
    <property type="project" value="InterPro"/>
</dbReference>
<feature type="chain" id="PRO_5036511953" description="Calreticulin" evidence="9">
    <location>
        <begin position="28"/>
        <end position="529"/>
    </location>
</feature>
<keyword evidence="9" id="KW-0732">Signal</keyword>
<evidence type="ECO:0000313" key="13">
    <source>
        <dbReference type="Proteomes" id="UP000039324"/>
    </source>
</evidence>
<dbReference type="EMBL" id="CDSF01000110">
    <property type="protein sequence ID" value="CEP01151.1"/>
    <property type="molecule type" value="Genomic_DNA"/>
</dbReference>
<evidence type="ECO:0000256" key="7">
    <source>
        <dbReference type="ARBA" id="ARBA00023186"/>
    </source>
</evidence>
<dbReference type="Pfam" id="PF00262">
    <property type="entry name" value="Calreticulin"/>
    <property type="match status" value="1"/>
</dbReference>
<dbReference type="InterPro" id="IPR013320">
    <property type="entry name" value="ConA-like_dom_sf"/>
</dbReference>
<evidence type="ECO:0000256" key="2">
    <source>
        <dbReference type="ARBA" id="ARBA00010983"/>
    </source>
</evidence>
<gene>
    <name evidence="11" type="ORF">PBRA_008463</name>
    <name evidence="12" type="ORF">PLBR_LOCUS6661</name>
</gene>
<reference evidence="11 13" key="1">
    <citation type="submission" date="2015-02" db="EMBL/GenBank/DDBJ databases">
        <authorList>
            <person name="Chooi Y.-H."/>
        </authorList>
    </citation>
    <scope>NUCLEOTIDE SEQUENCE [LARGE SCALE GENOMIC DNA]</scope>
    <source>
        <strain evidence="11">E3</strain>
    </source>
</reference>
<evidence type="ECO:0000256" key="10">
    <source>
        <dbReference type="SAM" id="MobiDB-lite"/>
    </source>
</evidence>
<evidence type="ECO:0000256" key="5">
    <source>
        <dbReference type="ARBA" id="ARBA00022989"/>
    </source>
</evidence>
<dbReference type="GO" id="GO:0051082">
    <property type="term" value="F:unfolded protein binding"/>
    <property type="evidence" value="ECO:0007669"/>
    <property type="project" value="InterPro"/>
</dbReference>
<evidence type="ECO:0000313" key="11">
    <source>
        <dbReference type="EMBL" id="CEP01151.1"/>
    </source>
</evidence>
<dbReference type="AlphaFoldDB" id="A0A0G4J1K3"/>
<dbReference type="PANTHER" id="PTHR11073:SF1">
    <property type="entry name" value="CALNEXIN 14D-RELATED"/>
    <property type="match status" value="1"/>
</dbReference>
<keyword evidence="8" id="KW-1015">Disulfide bond</keyword>
<proteinExistence type="inferred from homology"/>
<feature type="compositionally biased region" description="Basic and acidic residues" evidence="10">
    <location>
        <begin position="495"/>
        <end position="508"/>
    </location>
</feature>
<protein>
    <recommendedName>
        <fullName evidence="15">Calreticulin</fullName>
    </recommendedName>
</protein>
<evidence type="ECO:0000313" key="14">
    <source>
        <dbReference type="Proteomes" id="UP000290189"/>
    </source>
</evidence>
<dbReference type="SUPFAM" id="SSF49899">
    <property type="entry name" value="Concanavalin A-like lectins/glucanases"/>
    <property type="match status" value="1"/>
</dbReference>
<sequence>MVGTPRRSRVWAGAVAAWALLLAVVGARVWTETFESMEAWTLSTAPEFTGEWTIGQGPLKYALVGDTALIAASQARRHAISTSLDEPVPVDGDDFIMQYTVRLHNHLECGGAYVKALSAPFDDAAAFNDKSPYSIMFGPDKCGTTDKVHFIFRHKSPKTGKYTEHHAASTPAIVNDRFTHLYTLAVWANQSYSIAIDGVVKSYGDLASTTDFKPPVQTPAEIDDPNDVKPSDWVDQAKIPDPNAVKPDDWDEDAPATIPDTDAVKPADWDESAPKQIPDPEAEQPDDWSVEDDGEWEPPLVDNPECSTKGCGPWSPPQKPNPAYKGKWKAPLIDNPEYKGPWKPRQVPNPDYFEVTKVTDGIAPVQGLGFEIWTMQDNIEFDDIYIGHSADEARAWADAHWKVKYEAEKAAHEEVAKEEKKVEDAKKAEQAGPLGEQVDKMVQAVQPYLDIVTANPYPFAATLLAGLLAFVAYMWKSGSAPAPEVVLNKAKLKRKDAGKDEQQKKETGEVQQDDESEGDEDEDDDEDEQ</sequence>
<feature type="compositionally biased region" description="Acidic residues" evidence="10">
    <location>
        <begin position="511"/>
        <end position="529"/>
    </location>
</feature>
<dbReference type="InterPro" id="IPR009033">
    <property type="entry name" value="Calreticulin/calnexin_P_dom_sf"/>
</dbReference>
<dbReference type="OMA" id="SGCGKWE"/>
<keyword evidence="4 9" id="KW-0256">Endoplasmic reticulum</keyword>